<dbReference type="InterPro" id="IPR005148">
    <property type="entry name" value="Arg-tRNA-synth_N"/>
</dbReference>
<dbReference type="GO" id="GO:0005737">
    <property type="term" value="C:cytoplasm"/>
    <property type="evidence" value="ECO:0007669"/>
    <property type="project" value="UniProtKB-SubCell"/>
</dbReference>
<comment type="subunit">
    <text evidence="3 11">Monomer.</text>
</comment>
<dbReference type="Pfam" id="PF00750">
    <property type="entry name" value="tRNA-synt_1d"/>
    <property type="match status" value="1"/>
</dbReference>
<comment type="catalytic activity">
    <reaction evidence="10 11">
        <text>tRNA(Arg) + L-arginine + ATP = L-arginyl-tRNA(Arg) + AMP + diphosphate</text>
        <dbReference type="Rhea" id="RHEA:20301"/>
        <dbReference type="Rhea" id="RHEA-COMP:9658"/>
        <dbReference type="Rhea" id="RHEA-COMP:9673"/>
        <dbReference type="ChEBI" id="CHEBI:30616"/>
        <dbReference type="ChEBI" id="CHEBI:32682"/>
        <dbReference type="ChEBI" id="CHEBI:33019"/>
        <dbReference type="ChEBI" id="CHEBI:78442"/>
        <dbReference type="ChEBI" id="CHEBI:78513"/>
        <dbReference type="ChEBI" id="CHEBI:456215"/>
        <dbReference type="EC" id="6.1.1.19"/>
    </reaction>
</comment>
<evidence type="ECO:0000256" key="8">
    <source>
        <dbReference type="ARBA" id="ARBA00022917"/>
    </source>
</evidence>
<dbReference type="PRINTS" id="PR01038">
    <property type="entry name" value="TRNASYNTHARG"/>
</dbReference>
<dbReference type="eggNOG" id="COG0018">
    <property type="taxonomic scope" value="Bacteria"/>
</dbReference>
<evidence type="ECO:0000256" key="6">
    <source>
        <dbReference type="ARBA" id="ARBA00022741"/>
    </source>
</evidence>
<dbReference type="CDD" id="cd00671">
    <property type="entry name" value="ArgRS_core"/>
    <property type="match status" value="1"/>
</dbReference>
<organism evidence="15 16">
    <name type="scientific">Magnetospirillum molischianum DSM 120</name>
    <dbReference type="NCBI Taxonomy" id="1150626"/>
    <lineage>
        <taxon>Bacteria</taxon>
        <taxon>Pseudomonadati</taxon>
        <taxon>Pseudomonadota</taxon>
        <taxon>Alphaproteobacteria</taxon>
        <taxon>Rhodospirillales</taxon>
        <taxon>Rhodospirillaceae</taxon>
        <taxon>Magnetospirillum</taxon>
    </lineage>
</organism>
<protein>
    <recommendedName>
        <fullName evidence="11">Arginine--tRNA ligase</fullName>
        <ecNumber evidence="11">6.1.1.19</ecNumber>
    </recommendedName>
    <alternativeName>
        <fullName evidence="11">Arginyl-tRNA synthetase</fullName>
        <shortName evidence="11">ArgRS</shortName>
    </alternativeName>
</protein>
<keyword evidence="7 11" id="KW-0067">ATP-binding</keyword>
<dbReference type="Gene3D" id="3.40.50.620">
    <property type="entry name" value="HUPs"/>
    <property type="match status" value="1"/>
</dbReference>
<dbReference type="EC" id="6.1.1.19" evidence="11"/>
<feature type="short sequence motif" description="'HIGH' region" evidence="11">
    <location>
        <begin position="147"/>
        <end position="157"/>
    </location>
</feature>
<sequence length="600" mass="66194">MVARSWPPTFPSEIDTMNLFRYFHDEIVAALDRLTAAGALPSGLDTSRVTAEPPRETSHGDVATNAAMVLAKPAGVKPRDLAEKLAAELRVHPAVMAAEIAGPGFINLRLSDDFWAERLGDVLREGIGYGESDIGHSLRVNVEYVSANPTGPMHVGHARGAVVGDALASLLSKAGHDVAREYYINDAGSQVDVLARSVHLRYREALGEDIGAIPEGLYPGEYLKASGEELARLYGPRFQTAPESEWLPLFRDFAVNAMMGMIKSDLAALGVRHDVFISERGLVDAGKVTAAEQFLTGKELIYEGVLEPPKGKLPDDWEPRPQTLFRATQFGDDVDRPLKKSDGSWTYFASDIAYHLDKYRRGFNVMIDVWGADHGGYVKRMQAAVAAMTGGHGALDVKLCQMVNLLKGGEPYKMSKRAGTFVTLRDLVDAVGRDVVRFIMLTRKNDAHLDFDLDKVLEQSRDNPVFYVQYAHARCYSVMRHASEMWPEIDPLTLVPEPGVLRRLTDPAELALIRLLAGWPRVVESAAEAHEPHRIAFYLYDLAAAFHGLWNKGKDDSRLRFLIEADRELSVARLGLLRAVTLVIASGLGIIGVEPMEEMR</sequence>
<keyword evidence="9 11" id="KW-0030">Aminoacyl-tRNA synthetase</keyword>
<dbReference type="Gene3D" id="3.30.1360.70">
    <property type="entry name" value="Arginyl tRNA synthetase N-terminal domain"/>
    <property type="match status" value="1"/>
</dbReference>
<dbReference type="NCBIfam" id="TIGR00456">
    <property type="entry name" value="argS"/>
    <property type="match status" value="1"/>
</dbReference>
<keyword evidence="4 11" id="KW-0963">Cytoplasm</keyword>
<dbReference type="SUPFAM" id="SSF47323">
    <property type="entry name" value="Anticodon-binding domain of a subclass of class I aminoacyl-tRNA synthetases"/>
    <property type="match status" value="1"/>
</dbReference>
<evidence type="ECO:0000256" key="9">
    <source>
        <dbReference type="ARBA" id="ARBA00023146"/>
    </source>
</evidence>
<evidence type="ECO:0000256" key="2">
    <source>
        <dbReference type="ARBA" id="ARBA00005594"/>
    </source>
</evidence>
<evidence type="ECO:0000256" key="3">
    <source>
        <dbReference type="ARBA" id="ARBA00011245"/>
    </source>
</evidence>
<keyword evidence="5 11" id="KW-0436">Ligase</keyword>
<evidence type="ECO:0000256" key="10">
    <source>
        <dbReference type="ARBA" id="ARBA00049339"/>
    </source>
</evidence>
<dbReference type="SUPFAM" id="SSF55190">
    <property type="entry name" value="Arginyl-tRNA synthetase (ArgRS), N-terminal 'additional' domain"/>
    <property type="match status" value="1"/>
</dbReference>
<evidence type="ECO:0000256" key="12">
    <source>
        <dbReference type="RuleBase" id="RU363038"/>
    </source>
</evidence>
<proteinExistence type="inferred from homology"/>
<evidence type="ECO:0000256" key="7">
    <source>
        <dbReference type="ARBA" id="ARBA00022840"/>
    </source>
</evidence>
<dbReference type="SUPFAM" id="SSF52374">
    <property type="entry name" value="Nucleotidylyl transferase"/>
    <property type="match status" value="1"/>
</dbReference>
<dbReference type="STRING" id="1150626.PHAMO_220064"/>
<dbReference type="GO" id="GO:0004814">
    <property type="term" value="F:arginine-tRNA ligase activity"/>
    <property type="evidence" value="ECO:0007669"/>
    <property type="project" value="UniProtKB-UniRule"/>
</dbReference>
<dbReference type="InterPro" id="IPR001412">
    <property type="entry name" value="aa-tRNA-synth_I_CS"/>
</dbReference>
<feature type="domain" description="Arginyl tRNA synthetase N-terminal" evidence="14">
    <location>
        <begin position="21"/>
        <end position="110"/>
    </location>
</feature>
<evidence type="ECO:0000256" key="5">
    <source>
        <dbReference type="ARBA" id="ARBA00022598"/>
    </source>
</evidence>
<dbReference type="HAMAP" id="MF_00123">
    <property type="entry name" value="Arg_tRNA_synth"/>
    <property type="match status" value="1"/>
</dbReference>
<dbReference type="FunFam" id="3.40.50.620:FF:000062">
    <property type="entry name" value="Arginine--tRNA ligase"/>
    <property type="match status" value="1"/>
</dbReference>
<dbReference type="Proteomes" id="UP000004169">
    <property type="component" value="Unassembled WGS sequence"/>
</dbReference>
<evidence type="ECO:0000256" key="4">
    <source>
        <dbReference type="ARBA" id="ARBA00022490"/>
    </source>
</evidence>
<dbReference type="InterPro" id="IPR036695">
    <property type="entry name" value="Arg-tRNA-synth_N_sf"/>
</dbReference>
<dbReference type="SMART" id="SM01016">
    <property type="entry name" value="Arg_tRNA_synt_N"/>
    <property type="match status" value="1"/>
</dbReference>
<evidence type="ECO:0000259" key="14">
    <source>
        <dbReference type="SMART" id="SM01016"/>
    </source>
</evidence>
<evidence type="ECO:0000256" key="11">
    <source>
        <dbReference type="HAMAP-Rule" id="MF_00123"/>
    </source>
</evidence>
<dbReference type="PANTHER" id="PTHR11956:SF5">
    <property type="entry name" value="ARGININE--TRNA LIGASE, CYTOPLASMIC"/>
    <property type="match status" value="1"/>
</dbReference>
<feature type="domain" description="DALR anticodon binding" evidence="13">
    <location>
        <begin position="468"/>
        <end position="599"/>
    </location>
</feature>
<comment type="subcellular location">
    <subcellularLocation>
        <location evidence="1 11">Cytoplasm</location>
    </subcellularLocation>
</comment>
<dbReference type="PROSITE" id="PS00178">
    <property type="entry name" value="AA_TRNA_LIGASE_I"/>
    <property type="match status" value="1"/>
</dbReference>
<dbReference type="InterPro" id="IPR014729">
    <property type="entry name" value="Rossmann-like_a/b/a_fold"/>
</dbReference>
<evidence type="ECO:0000313" key="16">
    <source>
        <dbReference type="Proteomes" id="UP000004169"/>
    </source>
</evidence>
<name>H8FRF8_MAGML</name>
<dbReference type="Pfam" id="PF05746">
    <property type="entry name" value="DALR_1"/>
    <property type="match status" value="1"/>
</dbReference>
<accession>H8FRF8</accession>
<dbReference type="EMBL" id="CAHP01000015">
    <property type="protein sequence ID" value="CCG40946.1"/>
    <property type="molecule type" value="Genomic_DNA"/>
</dbReference>
<dbReference type="PANTHER" id="PTHR11956">
    <property type="entry name" value="ARGINYL-TRNA SYNTHETASE"/>
    <property type="match status" value="1"/>
</dbReference>
<dbReference type="InterPro" id="IPR035684">
    <property type="entry name" value="ArgRS_core"/>
</dbReference>
<keyword evidence="16" id="KW-1185">Reference proteome</keyword>
<dbReference type="Gene3D" id="1.10.730.10">
    <property type="entry name" value="Isoleucyl-tRNA Synthetase, Domain 1"/>
    <property type="match status" value="1"/>
</dbReference>
<evidence type="ECO:0000259" key="13">
    <source>
        <dbReference type="SMART" id="SM00836"/>
    </source>
</evidence>
<evidence type="ECO:0000313" key="15">
    <source>
        <dbReference type="EMBL" id="CCG40946.1"/>
    </source>
</evidence>
<dbReference type="SMART" id="SM00836">
    <property type="entry name" value="DALR_1"/>
    <property type="match status" value="1"/>
</dbReference>
<keyword evidence="6 11" id="KW-0547">Nucleotide-binding</keyword>
<dbReference type="GO" id="GO:0005524">
    <property type="term" value="F:ATP binding"/>
    <property type="evidence" value="ECO:0007669"/>
    <property type="project" value="UniProtKB-UniRule"/>
</dbReference>
<comment type="caution">
    <text evidence="15">The sequence shown here is derived from an EMBL/GenBank/DDBJ whole genome shotgun (WGS) entry which is preliminary data.</text>
</comment>
<comment type="similarity">
    <text evidence="2 11 12">Belongs to the class-I aminoacyl-tRNA synthetase family.</text>
</comment>
<dbReference type="AlphaFoldDB" id="H8FRF8"/>
<dbReference type="InterPro" id="IPR009080">
    <property type="entry name" value="tRNAsynth_Ia_anticodon-bd"/>
</dbReference>
<dbReference type="Pfam" id="PF03485">
    <property type="entry name" value="Arg_tRNA_synt_N"/>
    <property type="match status" value="1"/>
</dbReference>
<gene>
    <name evidence="11 15" type="primary">argS</name>
    <name evidence="15" type="ORF">PHAMO_220064</name>
</gene>
<evidence type="ECO:0000256" key="1">
    <source>
        <dbReference type="ARBA" id="ARBA00004496"/>
    </source>
</evidence>
<reference evidence="15 16" key="1">
    <citation type="journal article" date="2012" name="J. Bacteriol.">
        <title>Draft Genome Sequence of the Purple Photosynthetic Bacterium Phaeospirillum molischianum DSM120, a Particularly Versatile Bacterium.</title>
        <authorList>
            <person name="Duquesne K."/>
            <person name="Prima V."/>
            <person name="Ji B."/>
            <person name="Rouy Z."/>
            <person name="Medigue C."/>
            <person name="Talla E."/>
            <person name="Sturgis J.N."/>
        </authorList>
    </citation>
    <scope>NUCLEOTIDE SEQUENCE [LARGE SCALE GENOMIC DNA]</scope>
    <source>
        <strain evidence="16">DSM120</strain>
    </source>
</reference>
<dbReference type="GO" id="GO:0006420">
    <property type="term" value="P:arginyl-tRNA aminoacylation"/>
    <property type="evidence" value="ECO:0007669"/>
    <property type="project" value="UniProtKB-UniRule"/>
</dbReference>
<keyword evidence="8 11" id="KW-0648">Protein biosynthesis</keyword>
<dbReference type="InterPro" id="IPR008909">
    <property type="entry name" value="DALR_anticod-bd"/>
</dbReference>
<dbReference type="InterPro" id="IPR001278">
    <property type="entry name" value="Arg-tRNA-ligase"/>
</dbReference>